<dbReference type="SUPFAM" id="SSF54909">
    <property type="entry name" value="Dimeric alpha+beta barrel"/>
    <property type="match status" value="2"/>
</dbReference>
<dbReference type="InterPro" id="IPR011008">
    <property type="entry name" value="Dimeric_a/b-barrel"/>
</dbReference>
<sequence>MKPSETTPNAFLTRREMILATTGAAMAPSVILAKDNSMTPKAFVYTEVAISVPFDQAPWPSINETIKKQPGFLNKTWLHGHGTGSIGGFYSFASRENARAFVTDYFPSEPRVFGVAHNTRVFDAEIVREASEDLGSVHYGAASAKAPGAFVYTELQLSQPFDSFDWRTRNAALKRTAGLQSKVWLSGVSTQTLGGFDAFDNMETALDYAINQFPEIVAPLGAALYTRVFDAATTANASREMGSPFYS</sequence>
<dbReference type="Pfam" id="PF08803">
    <property type="entry name" value="ydhR"/>
    <property type="match status" value="1"/>
</dbReference>
<name>A0A1H6B190_9RHOB</name>
<dbReference type="OrthoDB" id="1440627at2"/>
<keyword evidence="2" id="KW-1185">Reference proteome</keyword>
<evidence type="ECO:0000313" key="1">
    <source>
        <dbReference type="EMBL" id="SEG54569.1"/>
    </source>
</evidence>
<gene>
    <name evidence="1" type="ORF">SAMN04488045_3230</name>
</gene>
<proteinExistence type="predicted"/>
<evidence type="ECO:0000313" key="2">
    <source>
        <dbReference type="Proteomes" id="UP000236752"/>
    </source>
</evidence>
<organism evidence="1 2">
    <name type="scientific">Thalassococcus halodurans</name>
    <dbReference type="NCBI Taxonomy" id="373675"/>
    <lineage>
        <taxon>Bacteria</taxon>
        <taxon>Pseudomonadati</taxon>
        <taxon>Pseudomonadota</taxon>
        <taxon>Alphaproteobacteria</taxon>
        <taxon>Rhodobacterales</taxon>
        <taxon>Roseobacteraceae</taxon>
        <taxon>Thalassococcus</taxon>
    </lineage>
</organism>
<protein>
    <submittedName>
        <fullName evidence="1">Putative mono-oxygenase ydhR</fullName>
    </submittedName>
</protein>
<accession>A0A1H6B190</accession>
<reference evidence="1 2" key="1">
    <citation type="submission" date="2016-10" db="EMBL/GenBank/DDBJ databases">
        <authorList>
            <person name="de Groot N.N."/>
        </authorList>
    </citation>
    <scope>NUCLEOTIDE SEQUENCE [LARGE SCALE GENOMIC DNA]</scope>
    <source>
        <strain evidence="1 2">DSM 26915</strain>
    </source>
</reference>
<dbReference type="AlphaFoldDB" id="A0A1H6B190"/>
<dbReference type="RefSeq" id="WP_103911537.1">
    <property type="nucleotide sequence ID" value="NZ_FNUZ01000006.1"/>
</dbReference>
<dbReference type="InterPro" id="IPR014910">
    <property type="entry name" value="YdhR"/>
</dbReference>
<dbReference type="Gene3D" id="3.30.70.100">
    <property type="match status" value="2"/>
</dbReference>
<dbReference type="EMBL" id="FNUZ01000006">
    <property type="protein sequence ID" value="SEG54569.1"/>
    <property type="molecule type" value="Genomic_DNA"/>
</dbReference>
<dbReference type="Proteomes" id="UP000236752">
    <property type="component" value="Unassembled WGS sequence"/>
</dbReference>